<dbReference type="SUPFAM" id="SSF46565">
    <property type="entry name" value="Chaperone J-domain"/>
    <property type="match status" value="1"/>
</dbReference>
<dbReference type="PANTHER" id="PTHR44145:SF4">
    <property type="entry name" value="J DOMAIN-CONTAINING PROTEIN"/>
    <property type="match status" value="1"/>
</dbReference>
<dbReference type="PANTHER" id="PTHR44145">
    <property type="entry name" value="DNAJ HOMOLOG SUBFAMILY A MEMBER 3, MITOCHONDRIAL"/>
    <property type="match status" value="1"/>
</dbReference>
<dbReference type="PROSITE" id="PS50076">
    <property type="entry name" value="DNAJ_2"/>
    <property type="match status" value="1"/>
</dbReference>
<organism evidence="3">
    <name type="scientific">Spumella elongata</name>
    <dbReference type="NCBI Taxonomy" id="89044"/>
    <lineage>
        <taxon>Eukaryota</taxon>
        <taxon>Sar</taxon>
        <taxon>Stramenopiles</taxon>
        <taxon>Ochrophyta</taxon>
        <taxon>Chrysophyceae</taxon>
        <taxon>Chromulinales</taxon>
        <taxon>Chromulinaceae</taxon>
        <taxon>Spumella</taxon>
    </lineage>
</organism>
<dbReference type="SMART" id="SM00271">
    <property type="entry name" value="DnaJ"/>
    <property type="match status" value="1"/>
</dbReference>
<dbReference type="Gene3D" id="1.10.287.110">
    <property type="entry name" value="DnaJ domain"/>
    <property type="match status" value="1"/>
</dbReference>
<evidence type="ECO:0000259" key="2">
    <source>
        <dbReference type="PROSITE" id="PS50076"/>
    </source>
</evidence>
<reference evidence="3" key="1">
    <citation type="submission" date="2021-01" db="EMBL/GenBank/DDBJ databases">
        <authorList>
            <person name="Corre E."/>
            <person name="Pelletier E."/>
            <person name="Niang G."/>
            <person name="Scheremetjew M."/>
            <person name="Finn R."/>
            <person name="Kale V."/>
            <person name="Holt S."/>
            <person name="Cochrane G."/>
            <person name="Meng A."/>
            <person name="Brown T."/>
            <person name="Cohen L."/>
        </authorList>
    </citation>
    <scope>NUCLEOTIDE SEQUENCE</scope>
    <source>
        <strain evidence="3">CCAP 955/1</strain>
    </source>
</reference>
<evidence type="ECO:0000256" key="1">
    <source>
        <dbReference type="SAM" id="Phobius"/>
    </source>
</evidence>
<dbReference type="Pfam" id="PF00226">
    <property type="entry name" value="DnaJ"/>
    <property type="match status" value="1"/>
</dbReference>
<gene>
    <name evidence="3" type="ORF">SELO1098_LOCUS7206</name>
</gene>
<dbReference type="GO" id="GO:0005739">
    <property type="term" value="C:mitochondrion"/>
    <property type="evidence" value="ECO:0007669"/>
    <property type="project" value="TreeGrafter"/>
</dbReference>
<dbReference type="AlphaFoldDB" id="A0A7S3GWJ6"/>
<accession>A0A7S3GWJ6</accession>
<dbReference type="EMBL" id="HBIC01014341">
    <property type="protein sequence ID" value="CAE0278374.1"/>
    <property type="molecule type" value="Transcribed_RNA"/>
</dbReference>
<protein>
    <recommendedName>
        <fullName evidence="2">J domain-containing protein</fullName>
    </recommendedName>
</protein>
<dbReference type="CDD" id="cd06257">
    <property type="entry name" value="DnaJ"/>
    <property type="match status" value="1"/>
</dbReference>
<proteinExistence type="predicted"/>
<dbReference type="InterPro" id="IPR051938">
    <property type="entry name" value="Apopto_cytoskel_mod"/>
</dbReference>
<keyword evidence="1" id="KW-1133">Transmembrane helix</keyword>
<dbReference type="PRINTS" id="PR00625">
    <property type="entry name" value="JDOMAIN"/>
</dbReference>
<keyword evidence="1" id="KW-0472">Membrane</keyword>
<feature type="domain" description="J" evidence="2">
    <location>
        <begin position="15"/>
        <end position="82"/>
    </location>
</feature>
<dbReference type="InterPro" id="IPR001623">
    <property type="entry name" value="DnaJ_domain"/>
</dbReference>
<keyword evidence="1" id="KW-0812">Transmembrane</keyword>
<evidence type="ECO:0000313" key="3">
    <source>
        <dbReference type="EMBL" id="CAE0278374.1"/>
    </source>
</evidence>
<dbReference type="InterPro" id="IPR036869">
    <property type="entry name" value="J_dom_sf"/>
</dbReference>
<feature type="transmembrane region" description="Helical" evidence="1">
    <location>
        <begin position="154"/>
        <end position="179"/>
    </location>
</feature>
<dbReference type="GO" id="GO:0007005">
    <property type="term" value="P:mitochondrion organization"/>
    <property type="evidence" value="ECO:0007669"/>
    <property type="project" value="TreeGrafter"/>
</dbReference>
<sequence length="187" mass="20992">MSGKEWKQEISGEKDYYKVLGVGSNATNDELKAAYVQLALLHHPDTARSGEEEKASSEFIKVAEAWSILSKPDNRTRYDLLRNAYLGLSPSTLSSDGTYISSEPVGFSEMKNNYTYNIQRKAGGSREDTQEKLRSEKWHNLPLKDKKAFRSQKVSGFGFGLTKVLLPAAGAVLLMAFTYNTFKDHKR</sequence>
<name>A0A7S3GWJ6_9STRA</name>